<name>A0A1H6IKP4_RUMFL</name>
<accession>A0A1H6IKP4</accession>
<organism evidence="1 2">
    <name type="scientific">Ruminococcus flavefaciens</name>
    <dbReference type="NCBI Taxonomy" id="1265"/>
    <lineage>
        <taxon>Bacteria</taxon>
        <taxon>Bacillati</taxon>
        <taxon>Bacillota</taxon>
        <taxon>Clostridia</taxon>
        <taxon>Eubacteriales</taxon>
        <taxon>Oscillospiraceae</taxon>
        <taxon>Ruminococcus</taxon>
    </lineage>
</organism>
<gene>
    <name evidence="1" type="ORF">SAMN02910265_00990</name>
</gene>
<dbReference type="RefSeq" id="WP_074714790.1">
    <property type="nucleotide sequence ID" value="NZ_FNWV01000002.1"/>
</dbReference>
<dbReference type="OrthoDB" id="2351599at2"/>
<dbReference type="Proteomes" id="UP000183190">
    <property type="component" value="Unassembled WGS sequence"/>
</dbReference>
<dbReference type="AlphaFoldDB" id="A0A1H6IKP4"/>
<reference evidence="1 2" key="1">
    <citation type="submission" date="2016-10" db="EMBL/GenBank/DDBJ databases">
        <authorList>
            <person name="de Groot N.N."/>
        </authorList>
    </citation>
    <scope>NUCLEOTIDE SEQUENCE [LARGE SCALE GENOMIC DNA]</scope>
    <source>
        <strain evidence="1 2">YAD2003</strain>
    </source>
</reference>
<proteinExistence type="predicted"/>
<dbReference type="EMBL" id="FNWV01000002">
    <property type="protein sequence ID" value="SEH48523.1"/>
    <property type="molecule type" value="Genomic_DNA"/>
</dbReference>
<protein>
    <submittedName>
        <fullName evidence="1">Uncharacterized protein</fullName>
    </submittedName>
</protein>
<evidence type="ECO:0000313" key="2">
    <source>
        <dbReference type="Proteomes" id="UP000183190"/>
    </source>
</evidence>
<evidence type="ECO:0000313" key="1">
    <source>
        <dbReference type="EMBL" id="SEH48523.1"/>
    </source>
</evidence>
<sequence length="537" mass="63339">MKTRRIIFFDLIKSIFEKGNVRFSGNMIVTNGNQVSETKFNISAQQKFTKIFVAAYSGMKIVSNSKPENEKTIELYKLIQNSNIYFQSLEIDIDEKRLNSISDKVKAKMFCHAITKKILPFVFDGNDPDEDAENEFELVVRSLKLYFDSFELGYMVHEYARAKDVETINDSKYMRYINQKKDLYAVPIDRGVVINMIIVSIHIAAISIAKKLDDEERYTLKSLIGAYQKYPFKDDELFIDPFEIRIDSSNKANVRYDRDSYFPLSPIVIRPQYFIPKCFYYITPINDSIINEYKIEYGKEYEKYGPYNFTHDDLDRLLHIRAAEDYRMKHRREISEYYEQVLKYVEDVIHRITTANYSNIIRKDSSDVKACQELTKHFNIDYEKILSYIEEDDCVLKCYELIECELKSFISSFERCIPKLSEDLCIFLPDNIKQHYAFIGNELKSANLSDAIKLRDKIINDSTVNFKNIKKSNMQENIGNNENVDFNLKSKNSVDLETTRRYLKLAEEISNSKENLYRRIFDVLNKYYDNIENTIKE</sequence>